<comment type="caution">
    <text evidence="3">Lacks conserved residue(s) required for the propagation of feature annotation.</text>
</comment>
<feature type="binding site" evidence="3">
    <location>
        <position position="218"/>
    </location>
    <ligand>
        <name>S-adenosyl-L-methionine</name>
        <dbReference type="ChEBI" id="CHEBI:59789"/>
    </ligand>
</feature>
<dbReference type="EC" id="2.1.1.44" evidence="3"/>
<accession>A0A7W3XX04</accession>
<feature type="binding site" evidence="3">
    <location>
        <position position="332"/>
    </location>
    <ligand>
        <name>L-histidine</name>
        <dbReference type="ChEBI" id="CHEBI:57595"/>
    </ligand>
</feature>
<feature type="compositionally biased region" description="Basic and acidic residues" evidence="4">
    <location>
        <begin position="73"/>
        <end position="84"/>
    </location>
</feature>
<gene>
    <name evidence="3 6" type="primary">egtD</name>
    <name evidence="6" type="ORF">FOE67_12395</name>
</gene>
<name>A0A7W3XX04_9ACTN</name>
<dbReference type="InterPro" id="IPR051128">
    <property type="entry name" value="EgtD_Methyltrsf_superfamily"/>
</dbReference>
<dbReference type="GO" id="GO:0052699">
    <property type="term" value="P:ergothioneine biosynthetic process"/>
    <property type="evidence" value="ECO:0007669"/>
    <property type="project" value="UniProtKB-UniRule"/>
</dbReference>
<comment type="catalytic activity">
    <reaction evidence="3">
        <text>L-histidine + 3 S-adenosyl-L-methionine = hercynine + 3 S-adenosyl-L-homocysteine + 3 H(+)</text>
        <dbReference type="Rhea" id="RHEA:38471"/>
        <dbReference type="ChEBI" id="CHEBI:15378"/>
        <dbReference type="ChEBI" id="CHEBI:15781"/>
        <dbReference type="ChEBI" id="CHEBI:57595"/>
        <dbReference type="ChEBI" id="CHEBI:57856"/>
        <dbReference type="ChEBI" id="CHEBI:59789"/>
        <dbReference type="EC" id="2.1.1.44"/>
    </reaction>
</comment>
<feature type="compositionally biased region" description="Basic and acidic residues" evidence="4">
    <location>
        <begin position="119"/>
        <end position="129"/>
    </location>
</feature>
<sequence>MGGRRPGRRRPTGRAARPRPPAPRSGRPAHDRGRLGVDLQRLPALSGIPPGGGRRRRVQREVHVRPTRVAGGELRHPGRSRTGDLPEFLPRRLPVGLRRPAIGPPVRPTGAAGAAGKPADGDRRRGAGIRVDRLLTPEERRADLVADVRAGLGAERRSLPPKWFYDTRGSRLFERITELEEYYPTRRERAILGSHALDIAEVIRADTLVELGSGTSEKTRILLDALAKTGTLRRYAALDVDESVLTAAGAAVAEEYPSITVHTVVGDFERHLSSLPTGGRRLVAFLGGTIGNLLPRERARFLRTLAEHLAPGDGLLLGTDLVKDPARLVAAYDDAAGVTAEFNRNVLQVLVRELGAELDPDGFDHVAVWNGAEERIEMRLRARGEQTVRVLELEVTFADGEELLTETSAKFRRAGVERELAGAGLRLRSWWTDPDGDYALSLAVKPAP</sequence>
<feature type="binding site" evidence="3">
    <location>
        <position position="212"/>
    </location>
    <ligand>
        <name>S-adenosyl-L-methionine</name>
        <dbReference type="ChEBI" id="CHEBI:59789"/>
    </ligand>
</feature>
<dbReference type="GO" id="GO:0052706">
    <property type="term" value="F:L-histidine N(alpha)-methyltransferase activity"/>
    <property type="evidence" value="ECO:0007669"/>
    <property type="project" value="UniProtKB-UniRule"/>
</dbReference>
<feature type="compositionally biased region" description="Basic residues" evidence="4">
    <location>
        <begin position="1"/>
        <end position="12"/>
    </location>
</feature>
<reference evidence="7" key="1">
    <citation type="submission" date="2019-10" db="EMBL/GenBank/DDBJ databases">
        <title>Streptomyces sp. nov., a novel actinobacterium isolated from alkaline environment.</title>
        <authorList>
            <person name="Golinska P."/>
        </authorList>
    </citation>
    <scope>NUCLEOTIDE SEQUENCE [LARGE SCALE GENOMIC DNA]</scope>
    <source>
        <strain evidence="7">DSM 42108</strain>
    </source>
</reference>
<comment type="caution">
    <text evidence="6">The sequence shown here is derived from an EMBL/GenBank/DDBJ whole genome shotgun (WGS) entry which is preliminary data.</text>
</comment>
<evidence type="ECO:0000256" key="4">
    <source>
        <dbReference type="SAM" id="MobiDB-lite"/>
    </source>
</evidence>
<feature type="domain" description="Histidine-specific methyltransferase SAM-dependent" evidence="5">
    <location>
        <begin position="146"/>
        <end position="443"/>
    </location>
</feature>
<comment type="pathway">
    <text evidence="3">Amino-acid biosynthesis; ergothioneine biosynthesis.</text>
</comment>
<evidence type="ECO:0000256" key="3">
    <source>
        <dbReference type="HAMAP-Rule" id="MF_02037"/>
    </source>
</evidence>
<dbReference type="AlphaFoldDB" id="A0A7W3XX04"/>
<protein>
    <recommendedName>
        <fullName evidence="3">Histidine N-alpha-methyltransferase</fullName>
        <ecNumber evidence="3">2.1.1.44</ecNumber>
    </recommendedName>
    <alternativeName>
        <fullName evidence="3">Histidine trimethyltransferase</fullName>
    </alternativeName>
</protein>
<dbReference type="HAMAP" id="MF_02037">
    <property type="entry name" value="EgtD"/>
    <property type="match status" value="1"/>
</dbReference>
<evidence type="ECO:0000313" key="7">
    <source>
        <dbReference type="Proteomes" id="UP000530234"/>
    </source>
</evidence>
<dbReference type="EMBL" id="VKHS01000254">
    <property type="protein sequence ID" value="MBB0230287.1"/>
    <property type="molecule type" value="Genomic_DNA"/>
</dbReference>
<feature type="binding site" evidence="3">
    <location>
        <begin position="267"/>
        <end position="268"/>
    </location>
    <ligand>
        <name>S-adenosyl-L-methionine</name>
        <dbReference type="ChEBI" id="CHEBI:59789"/>
    </ligand>
</feature>
<comment type="subunit">
    <text evidence="3">Monomer.</text>
</comment>
<feature type="binding site" evidence="3">
    <location>
        <position position="182"/>
    </location>
    <ligand>
        <name>L-histidine</name>
        <dbReference type="ChEBI" id="CHEBI:57595"/>
    </ligand>
</feature>
<dbReference type="NCBIfam" id="TIGR03438">
    <property type="entry name" value="egtD_ergothio"/>
    <property type="match status" value="1"/>
</dbReference>
<dbReference type="InterPro" id="IPR019257">
    <property type="entry name" value="MeTrfase_dom"/>
</dbReference>
<organism evidence="6 7">
    <name type="scientific">Streptomyces calidiresistens</name>
    <dbReference type="NCBI Taxonomy" id="1485586"/>
    <lineage>
        <taxon>Bacteria</taxon>
        <taxon>Bacillati</taxon>
        <taxon>Actinomycetota</taxon>
        <taxon>Actinomycetes</taxon>
        <taxon>Kitasatosporales</taxon>
        <taxon>Streptomycetaceae</taxon>
        <taxon>Streptomyces</taxon>
    </lineage>
</organism>
<comment type="similarity">
    <text evidence="3">Belongs to the methyltransferase superfamily. EgtD family.</text>
</comment>
<feature type="compositionally biased region" description="Low complexity" evidence="4">
    <location>
        <begin position="91"/>
        <end position="100"/>
    </location>
</feature>
<keyword evidence="1 3" id="KW-0489">Methyltransferase</keyword>
<dbReference type="InterPro" id="IPR032888">
    <property type="entry name" value="EgtD_Actinobacteria"/>
</dbReference>
<feature type="compositionally biased region" description="Low complexity" evidence="4">
    <location>
        <begin position="108"/>
        <end position="118"/>
    </location>
</feature>
<dbReference type="Gene3D" id="3.40.50.150">
    <property type="entry name" value="Vaccinia Virus protein VP39"/>
    <property type="match status" value="1"/>
</dbReference>
<keyword evidence="7" id="KW-1185">Reference proteome</keyword>
<feature type="binding site" evidence="3">
    <location>
        <position position="292"/>
    </location>
    <ligand>
        <name>L-histidine</name>
        <dbReference type="ChEBI" id="CHEBI:57595"/>
    </ligand>
</feature>
<feature type="binding site" evidence="3">
    <location>
        <position position="239"/>
    </location>
    <ligand>
        <name>S-adenosyl-L-methionine</name>
        <dbReference type="ChEBI" id="CHEBI:59789"/>
    </ligand>
</feature>
<evidence type="ECO:0000259" key="5">
    <source>
        <dbReference type="Pfam" id="PF10017"/>
    </source>
</evidence>
<dbReference type="PANTHER" id="PTHR43397">
    <property type="entry name" value="ERGOTHIONEINE BIOSYNTHESIS PROTEIN 1"/>
    <property type="match status" value="1"/>
</dbReference>
<dbReference type="GO" id="GO:0008276">
    <property type="term" value="F:protein methyltransferase activity"/>
    <property type="evidence" value="ECO:0007669"/>
    <property type="project" value="InterPro"/>
</dbReference>
<evidence type="ECO:0000256" key="1">
    <source>
        <dbReference type="ARBA" id="ARBA00022603"/>
    </source>
</evidence>
<evidence type="ECO:0000313" key="6">
    <source>
        <dbReference type="EMBL" id="MBB0230287.1"/>
    </source>
</evidence>
<dbReference type="InterPro" id="IPR029063">
    <property type="entry name" value="SAM-dependent_MTases_sf"/>
</dbReference>
<dbReference type="InterPro" id="IPR035094">
    <property type="entry name" value="EgtD"/>
</dbReference>
<evidence type="ECO:0000256" key="2">
    <source>
        <dbReference type="ARBA" id="ARBA00022679"/>
    </source>
</evidence>
<feature type="region of interest" description="Disordered" evidence="4">
    <location>
        <begin position="1"/>
        <end position="129"/>
    </location>
</feature>
<dbReference type="PANTHER" id="PTHR43397:SF1">
    <property type="entry name" value="ERGOTHIONEINE BIOSYNTHESIS PROTEIN 1"/>
    <property type="match status" value="1"/>
</dbReference>
<keyword evidence="2 3" id="KW-0808">Transferase</keyword>
<dbReference type="GO" id="GO:0032259">
    <property type="term" value="P:methylation"/>
    <property type="evidence" value="ECO:0007669"/>
    <property type="project" value="UniProtKB-KW"/>
</dbReference>
<proteinExistence type="inferred from homology"/>
<dbReference type="Proteomes" id="UP000530234">
    <property type="component" value="Unassembled WGS sequence"/>
</dbReference>
<dbReference type="SUPFAM" id="SSF53335">
    <property type="entry name" value="S-adenosyl-L-methionine-dependent methyltransferases"/>
    <property type="match status" value="1"/>
</dbReference>
<dbReference type="UniPathway" id="UPA01014"/>
<dbReference type="Pfam" id="PF10017">
    <property type="entry name" value="Methyltransf_33"/>
    <property type="match status" value="1"/>
</dbReference>
<keyword evidence="3" id="KW-0949">S-adenosyl-L-methionine</keyword>
<comment type="function">
    <text evidence="3">Catalyzes the SAM-dependent triple methylation of the alpha-amino group of histidine to form hercynine, a step in the biosynthesis pathway of ergothioneine.</text>
</comment>